<feature type="transmembrane region" description="Helical" evidence="6">
    <location>
        <begin position="96"/>
        <end position="122"/>
    </location>
</feature>
<name>A0A8V0ZER3_CHICK</name>
<dbReference type="AlphaFoldDB" id="A0A8V0ZER3"/>
<dbReference type="GO" id="GO:0005886">
    <property type="term" value="C:plasma membrane"/>
    <property type="evidence" value="ECO:0000318"/>
    <property type="project" value="GO_Central"/>
</dbReference>
<dbReference type="GeneTree" id="ENSGT00950000182857"/>
<dbReference type="GO" id="GO:0034341">
    <property type="term" value="P:response to type II interferon"/>
    <property type="evidence" value="ECO:0000318"/>
    <property type="project" value="GO_Central"/>
</dbReference>
<comment type="similarity">
    <text evidence="2">Belongs to the CD225/Dispanin family.</text>
</comment>
<evidence type="ECO:0000256" key="6">
    <source>
        <dbReference type="SAM" id="Phobius"/>
    </source>
</evidence>
<dbReference type="GO" id="GO:0035455">
    <property type="term" value="P:response to interferon-alpha"/>
    <property type="evidence" value="ECO:0000318"/>
    <property type="project" value="GO_Central"/>
</dbReference>
<evidence type="ECO:0000256" key="4">
    <source>
        <dbReference type="ARBA" id="ARBA00022989"/>
    </source>
</evidence>
<dbReference type="PANTHER" id="PTHR13999">
    <property type="entry name" value="INTERFERON INDUCIBLE TRANSMEMBRANE PROTEIN"/>
    <property type="match status" value="1"/>
</dbReference>
<dbReference type="GO" id="GO:0060337">
    <property type="term" value="P:type I interferon-mediated signaling pathway"/>
    <property type="evidence" value="ECO:0000318"/>
    <property type="project" value="GO_Central"/>
</dbReference>
<dbReference type="PANTHER" id="PTHR13999:SF4">
    <property type="entry name" value="INTERFERON-INDUCED TRANSMEMBRANE PROTEIN 3"/>
    <property type="match status" value="1"/>
</dbReference>
<evidence type="ECO:0000313" key="8">
    <source>
        <dbReference type="Proteomes" id="UP000000539"/>
    </source>
</evidence>
<evidence type="ECO:0000313" key="7">
    <source>
        <dbReference type="Ensembl" id="ENSGALP00010029742.1"/>
    </source>
</evidence>
<reference evidence="7" key="3">
    <citation type="submission" date="2025-09" db="UniProtKB">
        <authorList>
            <consortium name="Ensembl"/>
        </authorList>
    </citation>
    <scope>IDENTIFICATION</scope>
    <source>
        <strain evidence="7">broiler</strain>
    </source>
</reference>
<keyword evidence="5 6" id="KW-0472">Membrane</keyword>
<dbReference type="Proteomes" id="UP000000539">
    <property type="component" value="Chromosome 5"/>
</dbReference>
<evidence type="ECO:0000256" key="5">
    <source>
        <dbReference type="ARBA" id="ARBA00023136"/>
    </source>
</evidence>
<dbReference type="InterPro" id="IPR007593">
    <property type="entry name" value="CD225/Dispanin_fam"/>
</dbReference>
<reference evidence="7" key="2">
    <citation type="submission" date="2025-08" db="UniProtKB">
        <authorList>
            <consortium name="Ensembl"/>
        </authorList>
    </citation>
    <scope>IDENTIFICATION</scope>
    <source>
        <strain evidence="7">broiler</strain>
    </source>
</reference>
<dbReference type="GO" id="GO:0035456">
    <property type="term" value="P:response to interferon-beta"/>
    <property type="evidence" value="ECO:0000318"/>
    <property type="project" value="GO_Central"/>
</dbReference>
<dbReference type="GO" id="GO:0051607">
    <property type="term" value="P:defense response to virus"/>
    <property type="evidence" value="ECO:0000318"/>
    <property type="project" value="GO_Central"/>
</dbReference>
<evidence type="ECO:0000256" key="2">
    <source>
        <dbReference type="ARBA" id="ARBA00006843"/>
    </source>
</evidence>
<dbReference type="GO" id="GO:0045071">
    <property type="term" value="P:negative regulation of viral genome replication"/>
    <property type="evidence" value="ECO:0000318"/>
    <property type="project" value="GO_Central"/>
</dbReference>
<keyword evidence="4 6" id="KW-1133">Transmembrane helix</keyword>
<reference evidence="7" key="1">
    <citation type="submission" date="2020-11" db="EMBL/GenBank/DDBJ databases">
        <title>Gallus gallus (Chicken) genome, bGalGal1, GRCg7b, maternal haplotype autosomes + Z &amp; W.</title>
        <authorList>
            <person name="Warren W."/>
            <person name="Formenti G."/>
            <person name="Fedrigo O."/>
            <person name="Haase B."/>
            <person name="Mountcastle J."/>
            <person name="Balacco J."/>
            <person name="Tracey A."/>
            <person name="Schneider V."/>
            <person name="Okimoto R."/>
            <person name="Cheng H."/>
            <person name="Hawken R."/>
            <person name="Howe K."/>
            <person name="Jarvis E.D."/>
        </authorList>
    </citation>
    <scope>NUCLEOTIDE SEQUENCE [LARGE SCALE GENOMIC DNA]</scope>
    <source>
        <strain evidence="7">Broiler</strain>
    </source>
</reference>
<dbReference type="GO" id="GO:0046597">
    <property type="term" value="P:host-mediated suppression of symbiont invasion"/>
    <property type="evidence" value="ECO:0000318"/>
    <property type="project" value="GO_Central"/>
</dbReference>
<keyword evidence="8" id="KW-1185">Reference proteome</keyword>
<organism evidence="7 8">
    <name type="scientific">Gallus gallus</name>
    <name type="common">Chicken</name>
    <dbReference type="NCBI Taxonomy" id="9031"/>
    <lineage>
        <taxon>Eukaryota</taxon>
        <taxon>Metazoa</taxon>
        <taxon>Chordata</taxon>
        <taxon>Craniata</taxon>
        <taxon>Vertebrata</taxon>
        <taxon>Euteleostomi</taxon>
        <taxon>Archelosauria</taxon>
        <taxon>Archosauria</taxon>
        <taxon>Dinosauria</taxon>
        <taxon>Saurischia</taxon>
        <taxon>Theropoda</taxon>
        <taxon>Coelurosauria</taxon>
        <taxon>Aves</taxon>
        <taxon>Neognathae</taxon>
        <taxon>Galloanserae</taxon>
        <taxon>Galliformes</taxon>
        <taxon>Phasianidae</taxon>
        <taxon>Phasianinae</taxon>
        <taxon>Gallus</taxon>
    </lineage>
</organism>
<dbReference type="Ensembl" id="ENSGALT00010050357.1">
    <property type="protein sequence ID" value="ENSGALP00010029742.1"/>
    <property type="gene ID" value="ENSGALG00010020824.1"/>
</dbReference>
<evidence type="ECO:0000256" key="3">
    <source>
        <dbReference type="ARBA" id="ARBA00022692"/>
    </source>
</evidence>
<evidence type="ECO:0000256" key="1">
    <source>
        <dbReference type="ARBA" id="ARBA00004370"/>
    </source>
</evidence>
<proteinExistence type="inferred from homology"/>
<dbReference type="Pfam" id="PF04505">
    <property type="entry name" value="CD225"/>
    <property type="match status" value="1"/>
</dbReference>
<sequence>AHPTFPPDTRPKGLCPASSCYPLHHSWHRGHEPLPNIPQRSLSLPPPKDFVLWSLFNFVLCNAFCLGLCALSYSIKSRDRIIAKDFVGASSYGRTAKIFNIFAFCVGLLVTILSIVLVFLYLPLYTVRP</sequence>
<comment type="subcellular location">
    <subcellularLocation>
        <location evidence="1">Membrane</location>
    </subcellularLocation>
</comment>
<accession>A0A8V0ZER3</accession>
<feature type="transmembrane region" description="Helical" evidence="6">
    <location>
        <begin position="50"/>
        <end position="75"/>
    </location>
</feature>
<dbReference type="InterPro" id="IPR051517">
    <property type="entry name" value="IFITM_antiviral_protein"/>
</dbReference>
<keyword evidence="3 6" id="KW-0812">Transmembrane</keyword>
<protein>
    <submittedName>
        <fullName evidence="7">Uncharacterized protein</fullName>
    </submittedName>
</protein>